<dbReference type="Proteomes" id="UP000252884">
    <property type="component" value="Unassembled WGS sequence"/>
</dbReference>
<keyword evidence="2" id="KW-0472">Membrane</keyword>
<evidence type="ECO:0000313" key="3">
    <source>
        <dbReference type="EMBL" id="RCW63644.1"/>
    </source>
</evidence>
<dbReference type="EMBL" id="QPJK01000018">
    <property type="protein sequence ID" value="RCW63644.1"/>
    <property type="molecule type" value="Genomic_DNA"/>
</dbReference>
<feature type="transmembrane region" description="Helical" evidence="2">
    <location>
        <begin position="53"/>
        <end position="78"/>
    </location>
</feature>
<name>A0A368XC89_9BURK</name>
<evidence type="ECO:0000313" key="4">
    <source>
        <dbReference type="Proteomes" id="UP000252884"/>
    </source>
</evidence>
<feature type="region of interest" description="Disordered" evidence="1">
    <location>
        <begin position="1"/>
        <end position="36"/>
    </location>
</feature>
<keyword evidence="2" id="KW-1133">Transmembrane helix</keyword>
<organism evidence="3 4">
    <name type="scientific">Pseudorhodoferax soli</name>
    <dbReference type="NCBI Taxonomy" id="545864"/>
    <lineage>
        <taxon>Bacteria</taxon>
        <taxon>Pseudomonadati</taxon>
        <taxon>Pseudomonadota</taxon>
        <taxon>Betaproteobacteria</taxon>
        <taxon>Burkholderiales</taxon>
        <taxon>Comamonadaceae</taxon>
    </lineage>
</organism>
<comment type="caution">
    <text evidence="3">The sequence shown here is derived from an EMBL/GenBank/DDBJ whole genome shotgun (WGS) entry which is preliminary data.</text>
</comment>
<accession>A0A368XC89</accession>
<proteinExistence type="predicted"/>
<feature type="compositionally biased region" description="Basic and acidic residues" evidence="1">
    <location>
        <begin position="21"/>
        <end position="36"/>
    </location>
</feature>
<evidence type="ECO:0000256" key="2">
    <source>
        <dbReference type="SAM" id="Phobius"/>
    </source>
</evidence>
<gene>
    <name evidence="3" type="ORF">DES41_11840</name>
</gene>
<keyword evidence="4" id="KW-1185">Reference proteome</keyword>
<sequence length="79" mass="8370">MGPSGTEGDAQACGAGNADARWPEAPRDTQPFRDGAHDWSATEREGLRFERIALVWIFLSGLTAMAGAALAVSVSFAFE</sequence>
<dbReference type="RefSeq" id="WP_114472631.1">
    <property type="nucleotide sequence ID" value="NZ_QPJK01000018.1"/>
</dbReference>
<reference evidence="3 4" key="1">
    <citation type="submission" date="2018-07" db="EMBL/GenBank/DDBJ databases">
        <title>Genomic Encyclopedia of Type Strains, Phase IV (KMG-IV): sequencing the most valuable type-strain genomes for metagenomic binning, comparative biology and taxonomic classification.</title>
        <authorList>
            <person name="Goeker M."/>
        </authorList>
    </citation>
    <scope>NUCLEOTIDE SEQUENCE [LARGE SCALE GENOMIC DNA]</scope>
    <source>
        <strain evidence="3 4">DSM 21634</strain>
    </source>
</reference>
<dbReference type="AlphaFoldDB" id="A0A368XC89"/>
<keyword evidence="2" id="KW-0812">Transmembrane</keyword>
<protein>
    <submittedName>
        <fullName evidence="3">Uncharacterized protein</fullName>
    </submittedName>
</protein>
<evidence type="ECO:0000256" key="1">
    <source>
        <dbReference type="SAM" id="MobiDB-lite"/>
    </source>
</evidence>